<protein>
    <submittedName>
        <fullName evidence="1">Uncharacterized protein</fullName>
    </submittedName>
</protein>
<proteinExistence type="predicted"/>
<sequence>MDRRRAPLSDLQAMLSKLSFRLDNADLAMVLSQCFPRLLESPCLIEAICIGRGPDCLNDPAMADIRDKLALEITKGCLIFFLRESTKLGFQVWSM</sequence>
<dbReference type="EMBL" id="KZ347184">
    <property type="protein sequence ID" value="PIO68253.1"/>
    <property type="molecule type" value="Genomic_DNA"/>
</dbReference>
<evidence type="ECO:0000313" key="2">
    <source>
        <dbReference type="Proteomes" id="UP000230423"/>
    </source>
</evidence>
<evidence type="ECO:0000313" key="1">
    <source>
        <dbReference type="EMBL" id="PIO68253.1"/>
    </source>
</evidence>
<keyword evidence="2" id="KW-1185">Reference proteome</keyword>
<dbReference type="Proteomes" id="UP000230423">
    <property type="component" value="Unassembled WGS sequence"/>
</dbReference>
<reference evidence="1 2" key="1">
    <citation type="submission" date="2015-09" db="EMBL/GenBank/DDBJ databases">
        <title>Draft genome of the parasitic nematode Teladorsagia circumcincta isolate WARC Sus (inbred).</title>
        <authorList>
            <person name="Mitreva M."/>
        </authorList>
    </citation>
    <scope>NUCLEOTIDE SEQUENCE [LARGE SCALE GENOMIC DNA]</scope>
    <source>
        <strain evidence="1 2">S</strain>
    </source>
</reference>
<dbReference type="AlphaFoldDB" id="A0A2G9UDL0"/>
<gene>
    <name evidence="1" type="ORF">TELCIR_09963</name>
</gene>
<name>A0A2G9UDL0_TELCI</name>
<organism evidence="1 2">
    <name type="scientific">Teladorsagia circumcincta</name>
    <name type="common">Brown stomach worm</name>
    <name type="synonym">Ostertagia circumcincta</name>
    <dbReference type="NCBI Taxonomy" id="45464"/>
    <lineage>
        <taxon>Eukaryota</taxon>
        <taxon>Metazoa</taxon>
        <taxon>Ecdysozoa</taxon>
        <taxon>Nematoda</taxon>
        <taxon>Chromadorea</taxon>
        <taxon>Rhabditida</taxon>
        <taxon>Rhabditina</taxon>
        <taxon>Rhabditomorpha</taxon>
        <taxon>Strongyloidea</taxon>
        <taxon>Trichostrongylidae</taxon>
        <taxon>Teladorsagia</taxon>
    </lineage>
</organism>
<accession>A0A2G9UDL0</accession>